<proteinExistence type="predicted"/>
<reference evidence="1" key="1">
    <citation type="journal article" date="2022" name="Plant J.">
        <title>Strategies of tolerance reflected in two North American maple genomes.</title>
        <authorList>
            <person name="McEvoy S.L."/>
            <person name="Sezen U.U."/>
            <person name="Trouern-Trend A."/>
            <person name="McMahon S.M."/>
            <person name="Schaberg P.G."/>
            <person name="Yang J."/>
            <person name="Wegrzyn J.L."/>
            <person name="Swenson N.G."/>
        </authorList>
    </citation>
    <scope>NUCLEOTIDE SEQUENCE</scope>
    <source>
        <strain evidence="1">NS2018</strain>
    </source>
</reference>
<evidence type="ECO:0000313" key="1">
    <source>
        <dbReference type="EMBL" id="KAK0608288.1"/>
    </source>
</evidence>
<protein>
    <submittedName>
        <fullName evidence="1">Uncharacterized protein</fullName>
    </submittedName>
</protein>
<dbReference type="EMBL" id="JAUESC010000001">
    <property type="protein sequence ID" value="KAK0608288.1"/>
    <property type="molecule type" value="Genomic_DNA"/>
</dbReference>
<name>A0AA39TST2_ACESA</name>
<reference evidence="1" key="2">
    <citation type="submission" date="2023-06" db="EMBL/GenBank/DDBJ databases">
        <authorList>
            <person name="Swenson N.G."/>
            <person name="Wegrzyn J.L."/>
            <person name="Mcevoy S.L."/>
        </authorList>
    </citation>
    <scope>NUCLEOTIDE SEQUENCE</scope>
    <source>
        <strain evidence="1">NS2018</strain>
        <tissue evidence="1">Leaf</tissue>
    </source>
</reference>
<dbReference type="Proteomes" id="UP001168877">
    <property type="component" value="Unassembled WGS sequence"/>
</dbReference>
<comment type="caution">
    <text evidence="1">The sequence shown here is derived from an EMBL/GenBank/DDBJ whole genome shotgun (WGS) entry which is preliminary data.</text>
</comment>
<evidence type="ECO:0000313" key="2">
    <source>
        <dbReference type="Proteomes" id="UP001168877"/>
    </source>
</evidence>
<dbReference type="AlphaFoldDB" id="A0AA39TST2"/>
<keyword evidence="2" id="KW-1185">Reference proteome</keyword>
<organism evidence="1 2">
    <name type="scientific">Acer saccharum</name>
    <name type="common">Sugar maple</name>
    <dbReference type="NCBI Taxonomy" id="4024"/>
    <lineage>
        <taxon>Eukaryota</taxon>
        <taxon>Viridiplantae</taxon>
        <taxon>Streptophyta</taxon>
        <taxon>Embryophyta</taxon>
        <taxon>Tracheophyta</taxon>
        <taxon>Spermatophyta</taxon>
        <taxon>Magnoliopsida</taxon>
        <taxon>eudicotyledons</taxon>
        <taxon>Gunneridae</taxon>
        <taxon>Pentapetalae</taxon>
        <taxon>rosids</taxon>
        <taxon>malvids</taxon>
        <taxon>Sapindales</taxon>
        <taxon>Sapindaceae</taxon>
        <taxon>Hippocastanoideae</taxon>
        <taxon>Acereae</taxon>
        <taxon>Acer</taxon>
    </lineage>
</organism>
<sequence>MDAFTFLMKQVAPSSSSNNNGYKIFENSSLFGTWVLLARCRNPVQHSSCSSLLVRTLGIASRHDQLKTEEEKNRDCRRYSRRIRRHSRRIHRPRSSMPSSATVRRHCCLRSSKQLLLAVDILVVALVCRSSNLVSFMA</sequence>
<gene>
    <name evidence="1" type="ORF">LWI29_028356</name>
</gene>
<accession>A0AA39TST2</accession>